<name>K5BJ29_MYCHD</name>
<dbReference type="PANTHER" id="PTHR33164">
    <property type="entry name" value="TRANSCRIPTIONAL REGULATOR, MARR FAMILY"/>
    <property type="match status" value="1"/>
</dbReference>
<dbReference type="SUPFAM" id="SSF46785">
    <property type="entry name" value="Winged helix' DNA-binding domain"/>
    <property type="match status" value="1"/>
</dbReference>
<dbReference type="EMBL" id="AMRA01000099">
    <property type="protein sequence ID" value="EKF22394.1"/>
    <property type="molecule type" value="Genomic_DNA"/>
</dbReference>
<organism evidence="1 2">
    <name type="scientific">Mycolicibacterium hassiacum (strain DSM 44199 / CIP 105218 / JCM 12690 / 3849)</name>
    <name type="common">Mycobacterium hassiacum</name>
    <dbReference type="NCBI Taxonomy" id="1122247"/>
    <lineage>
        <taxon>Bacteria</taxon>
        <taxon>Bacillati</taxon>
        <taxon>Actinomycetota</taxon>
        <taxon>Actinomycetes</taxon>
        <taxon>Mycobacteriales</taxon>
        <taxon>Mycobacteriaceae</taxon>
        <taxon>Mycolicibacterium</taxon>
    </lineage>
</organism>
<dbReference type="PRINTS" id="PR00598">
    <property type="entry name" value="HTHMARR"/>
</dbReference>
<dbReference type="InterPro" id="IPR036388">
    <property type="entry name" value="WH-like_DNA-bd_sf"/>
</dbReference>
<dbReference type="GO" id="GO:0006950">
    <property type="term" value="P:response to stress"/>
    <property type="evidence" value="ECO:0007669"/>
    <property type="project" value="TreeGrafter"/>
</dbReference>
<dbReference type="STRING" id="1122247.GCA_000379865_02875"/>
<comment type="caution">
    <text evidence="1">The sequence shown here is derived from an EMBL/GenBank/DDBJ whole genome shotgun (WGS) entry which is preliminary data.</text>
</comment>
<dbReference type="AlphaFoldDB" id="K5BJ29"/>
<reference evidence="1 2" key="1">
    <citation type="journal article" date="2012" name="J. Bacteriol.">
        <title>Genome sequence of Mycobacterium hassiacum DSM 44199, a rare source of heat-stable mycobacterial proteins.</title>
        <authorList>
            <person name="Tiago I."/>
            <person name="Maranha A."/>
            <person name="Mendes V."/>
            <person name="Alarico S."/>
            <person name="Moynihan P.J."/>
            <person name="Clarke A.J."/>
            <person name="Macedo-Ribeiro S."/>
            <person name="Pereira P.J."/>
            <person name="Empadinhas N."/>
        </authorList>
    </citation>
    <scope>NUCLEOTIDE SEQUENCE [LARGE SCALE GENOMIC DNA]</scope>
    <source>
        <strain evidence="2">DSM 44199 / CIP 105218 / JCM 12690 / 3849</strain>
    </source>
</reference>
<dbReference type="Pfam" id="PF12802">
    <property type="entry name" value="MarR_2"/>
    <property type="match status" value="1"/>
</dbReference>
<dbReference type="Proteomes" id="UP000006265">
    <property type="component" value="Unassembled WGS sequence"/>
</dbReference>
<dbReference type="InterPro" id="IPR036390">
    <property type="entry name" value="WH_DNA-bd_sf"/>
</dbReference>
<proteinExistence type="predicted"/>
<dbReference type="InterPro" id="IPR000835">
    <property type="entry name" value="HTH_MarR-typ"/>
</dbReference>
<dbReference type="PROSITE" id="PS50995">
    <property type="entry name" value="HTH_MARR_2"/>
    <property type="match status" value="1"/>
</dbReference>
<sequence>MSGDADDIWRALAAFVIDNRDSWRRAVVEATGLPFSRIRILRRLRRGPMTVKELAAAATLDAPATTVAVTDLQQRGLVVRAPDPANRRCKTVSLTAAGEEVLRRIDEVDDPAPEAFAALDGADLAALRRVLAKLASPPE</sequence>
<protein>
    <submittedName>
        <fullName evidence="1">MarR family protein</fullName>
    </submittedName>
</protein>
<gene>
    <name evidence="1" type="ORF">C731_3622</name>
</gene>
<dbReference type="Gene3D" id="1.10.10.10">
    <property type="entry name" value="Winged helix-like DNA-binding domain superfamily/Winged helix DNA-binding domain"/>
    <property type="match status" value="1"/>
</dbReference>
<evidence type="ECO:0000313" key="2">
    <source>
        <dbReference type="Proteomes" id="UP000006265"/>
    </source>
</evidence>
<dbReference type="eggNOG" id="COG1846">
    <property type="taxonomic scope" value="Bacteria"/>
</dbReference>
<evidence type="ECO:0000313" key="1">
    <source>
        <dbReference type="EMBL" id="EKF22394.1"/>
    </source>
</evidence>
<dbReference type="RefSeq" id="WP_005630026.1">
    <property type="nucleotide sequence ID" value="NZ_AMRA01000099.1"/>
</dbReference>
<dbReference type="SMART" id="SM00347">
    <property type="entry name" value="HTH_MARR"/>
    <property type="match status" value="1"/>
</dbReference>
<dbReference type="OrthoDB" id="8635520at2"/>
<dbReference type="PATRIC" id="fig|1122247.3.peg.3476"/>
<dbReference type="InterPro" id="IPR039422">
    <property type="entry name" value="MarR/SlyA-like"/>
</dbReference>
<dbReference type="GO" id="GO:0003700">
    <property type="term" value="F:DNA-binding transcription factor activity"/>
    <property type="evidence" value="ECO:0007669"/>
    <property type="project" value="InterPro"/>
</dbReference>
<dbReference type="PANTHER" id="PTHR33164:SF43">
    <property type="entry name" value="HTH-TYPE TRANSCRIPTIONAL REPRESSOR YETL"/>
    <property type="match status" value="1"/>
</dbReference>
<keyword evidence="2" id="KW-1185">Reference proteome</keyword>
<accession>K5BJ29</accession>